<dbReference type="EMBL" id="KQ085919">
    <property type="protein sequence ID" value="KLO16162.1"/>
    <property type="molecule type" value="Genomic_DNA"/>
</dbReference>
<reference evidence="1 2" key="1">
    <citation type="submission" date="2015-04" db="EMBL/GenBank/DDBJ databases">
        <title>Complete genome sequence of Schizopora paradoxa KUC8140, a cosmopolitan wood degrader in East Asia.</title>
        <authorList>
            <consortium name="DOE Joint Genome Institute"/>
            <person name="Min B."/>
            <person name="Park H."/>
            <person name="Jang Y."/>
            <person name="Kim J.-J."/>
            <person name="Kim K.H."/>
            <person name="Pangilinan J."/>
            <person name="Lipzen A."/>
            <person name="Riley R."/>
            <person name="Grigoriev I.V."/>
            <person name="Spatafora J.W."/>
            <person name="Choi I.-G."/>
        </authorList>
    </citation>
    <scope>NUCLEOTIDE SEQUENCE [LARGE SCALE GENOMIC DNA]</scope>
    <source>
        <strain evidence="1 2">KUC8140</strain>
    </source>
</reference>
<dbReference type="AlphaFoldDB" id="A0A0H2RX20"/>
<evidence type="ECO:0000313" key="2">
    <source>
        <dbReference type="Proteomes" id="UP000053477"/>
    </source>
</evidence>
<gene>
    <name evidence="1" type="ORF">SCHPADRAFT_223116</name>
</gene>
<proteinExistence type="predicted"/>
<name>A0A0H2RX20_9AGAM</name>
<evidence type="ECO:0000313" key="1">
    <source>
        <dbReference type="EMBL" id="KLO16162.1"/>
    </source>
</evidence>
<sequence length="121" mass="13726">MSSMSMRHRRYHSVSSYLISVLLCFQLRLEVITRVMAGHGYFHYSVRAKKRTLVLDTTAMLFKLSQTRAKACQESVSQVHSTPFKTFKLGSLRTPLFLDIHPSFGSVGGSTYVDDYISALE</sequence>
<protein>
    <submittedName>
        <fullName evidence="1">Uncharacterized protein</fullName>
    </submittedName>
</protein>
<dbReference type="InParanoid" id="A0A0H2RX20"/>
<dbReference type="Proteomes" id="UP000053477">
    <property type="component" value="Unassembled WGS sequence"/>
</dbReference>
<keyword evidence="2" id="KW-1185">Reference proteome</keyword>
<accession>A0A0H2RX20</accession>
<organism evidence="1 2">
    <name type="scientific">Schizopora paradoxa</name>
    <dbReference type="NCBI Taxonomy" id="27342"/>
    <lineage>
        <taxon>Eukaryota</taxon>
        <taxon>Fungi</taxon>
        <taxon>Dikarya</taxon>
        <taxon>Basidiomycota</taxon>
        <taxon>Agaricomycotina</taxon>
        <taxon>Agaricomycetes</taxon>
        <taxon>Hymenochaetales</taxon>
        <taxon>Schizoporaceae</taxon>
        <taxon>Schizopora</taxon>
    </lineage>
</organism>